<proteinExistence type="predicted"/>
<dbReference type="RefSeq" id="WP_110680750.1">
    <property type="nucleotide sequence ID" value="NZ_QJRX01000001.1"/>
</dbReference>
<protein>
    <submittedName>
        <fullName evidence="1">Uncharacterized protein</fullName>
    </submittedName>
</protein>
<sequence>MPIHCLICNSSAVISKDAAKAIIQLICALNGIVLRAQQASLAKQAGHETEAPFERVMNMMVEGVCAAASSCVASAELVNDVHKYHFMHYRYLCLRCGARFDEPHGDA</sequence>
<evidence type="ECO:0000313" key="1">
    <source>
        <dbReference type="EMBL" id="PYC29609.1"/>
    </source>
</evidence>
<dbReference type="OrthoDB" id="6970012at2"/>
<evidence type="ECO:0000313" key="2">
    <source>
        <dbReference type="Proteomes" id="UP000248146"/>
    </source>
</evidence>
<dbReference type="EMBL" id="QJRX01000001">
    <property type="protein sequence ID" value="PYC29609.1"/>
    <property type="molecule type" value="Genomic_DNA"/>
</dbReference>
<reference evidence="1 2" key="1">
    <citation type="submission" date="2018-06" db="EMBL/GenBank/DDBJ databases">
        <title>Pseudomonas diversity within urban Lake Michigan freshwaters.</title>
        <authorList>
            <person name="Batrich M."/>
            <person name="Hatzopoulos T."/>
            <person name="Putonti C."/>
        </authorList>
    </citation>
    <scope>NUCLEOTIDE SEQUENCE [LARGE SCALE GENOMIC DNA]</scope>
    <source>
        <strain evidence="1 2">MB-090714</strain>
    </source>
</reference>
<gene>
    <name evidence="1" type="ORF">DMO17_02625</name>
</gene>
<organism evidence="1 2">
    <name type="scientific">Aquipseudomonas alcaligenes</name>
    <name type="common">Pseudomonas alcaligenes</name>
    <dbReference type="NCBI Taxonomy" id="43263"/>
    <lineage>
        <taxon>Bacteria</taxon>
        <taxon>Pseudomonadati</taxon>
        <taxon>Pseudomonadota</taxon>
        <taxon>Gammaproteobacteria</taxon>
        <taxon>Pseudomonadales</taxon>
        <taxon>Pseudomonadaceae</taxon>
        <taxon>Aquipseudomonas</taxon>
    </lineage>
</organism>
<dbReference type="AlphaFoldDB" id="A0A2V4L9F8"/>
<comment type="caution">
    <text evidence="1">The sequence shown here is derived from an EMBL/GenBank/DDBJ whole genome shotgun (WGS) entry which is preliminary data.</text>
</comment>
<accession>A0A2V4L9F8</accession>
<dbReference type="Proteomes" id="UP000248146">
    <property type="component" value="Unassembled WGS sequence"/>
</dbReference>
<name>A0A2V4L9F8_AQUAC</name>